<evidence type="ECO:0000313" key="2">
    <source>
        <dbReference type="EMBL" id="KAL0156743.1"/>
    </source>
</evidence>
<sequence>LITLCLTFRFQDDFRPLVEGCACYCCTKHMRAYVHHLLVTNELLGGVLLMLHNMAHYLGFFKALREAIVGDRLLDFKNRVLHCKEGD</sequence>
<feature type="non-terminal residue" evidence="2">
    <location>
        <position position="1"/>
    </location>
</feature>
<reference evidence="2 3" key="1">
    <citation type="submission" date="2024-05" db="EMBL/GenBank/DDBJ databases">
        <title>Genome sequencing and assembly of Indian major carp, Cirrhinus mrigala (Hamilton, 1822).</title>
        <authorList>
            <person name="Mohindra V."/>
            <person name="Chowdhury L.M."/>
            <person name="Lal K."/>
            <person name="Jena J.K."/>
        </authorList>
    </citation>
    <scope>NUCLEOTIDE SEQUENCE [LARGE SCALE GENOMIC DNA]</scope>
    <source>
        <strain evidence="2">CM1030</strain>
        <tissue evidence="2">Blood</tissue>
    </source>
</reference>
<evidence type="ECO:0000259" key="1">
    <source>
        <dbReference type="Pfam" id="PF01702"/>
    </source>
</evidence>
<dbReference type="NCBIfam" id="TIGR00449">
    <property type="entry name" value="tgt_general"/>
    <property type="match status" value="1"/>
</dbReference>
<dbReference type="AlphaFoldDB" id="A0ABD0N3K9"/>
<evidence type="ECO:0000313" key="3">
    <source>
        <dbReference type="Proteomes" id="UP001529510"/>
    </source>
</evidence>
<dbReference type="InterPro" id="IPR002616">
    <property type="entry name" value="tRNA_ribo_trans-like"/>
</dbReference>
<name>A0ABD0N3K9_CIRMR</name>
<comment type="caution">
    <text evidence="2">The sequence shown here is derived from an EMBL/GenBank/DDBJ whole genome shotgun (WGS) entry which is preliminary data.</text>
</comment>
<dbReference type="Pfam" id="PF01702">
    <property type="entry name" value="TGT"/>
    <property type="match status" value="1"/>
</dbReference>
<proteinExistence type="predicted"/>
<dbReference type="SUPFAM" id="SSF51713">
    <property type="entry name" value="tRNA-guanine transglycosylase"/>
    <property type="match status" value="1"/>
</dbReference>
<dbReference type="InterPro" id="IPR050852">
    <property type="entry name" value="Queuine_tRNA-ribosyltrfase"/>
</dbReference>
<accession>A0ABD0N3K9</accession>
<dbReference type="PANTHER" id="PTHR46064">
    <property type="entry name" value="QUEUINE TRNA-RIBOSYLTRANSFERASE ACCESSORY SUBUNIT 2"/>
    <property type="match status" value="1"/>
</dbReference>
<keyword evidence="3" id="KW-1185">Reference proteome</keyword>
<dbReference type="EMBL" id="JAMKFB020000024">
    <property type="protein sequence ID" value="KAL0156743.1"/>
    <property type="molecule type" value="Genomic_DNA"/>
</dbReference>
<dbReference type="InterPro" id="IPR036511">
    <property type="entry name" value="TGT-like_sf"/>
</dbReference>
<dbReference type="Gene3D" id="3.20.20.105">
    <property type="entry name" value="Queuine tRNA-ribosyltransferase-like"/>
    <property type="match status" value="1"/>
</dbReference>
<feature type="domain" description="tRNA-guanine(15) transglycosylase-like" evidence="1">
    <location>
        <begin position="9"/>
        <end position="81"/>
    </location>
</feature>
<protein>
    <recommendedName>
        <fullName evidence="1">tRNA-guanine(15) transglycosylase-like domain-containing protein</fullName>
    </recommendedName>
</protein>
<dbReference type="PANTHER" id="PTHR46064:SF1">
    <property type="entry name" value="QUEUINE TRNA-RIBOSYLTRANSFERASE ACCESSORY SUBUNIT 2"/>
    <property type="match status" value="1"/>
</dbReference>
<organism evidence="2 3">
    <name type="scientific">Cirrhinus mrigala</name>
    <name type="common">Mrigala</name>
    <dbReference type="NCBI Taxonomy" id="683832"/>
    <lineage>
        <taxon>Eukaryota</taxon>
        <taxon>Metazoa</taxon>
        <taxon>Chordata</taxon>
        <taxon>Craniata</taxon>
        <taxon>Vertebrata</taxon>
        <taxon>Euteleostomi</taxon>
        <taxon>Actinopterygii</taxon>
        <taxon>Neopterygii</taxon>
        <taxon>Teleostei</taxon>
        <taxon>Ostariophysi</taxon>
        <taxon>Cypriniformes</taxon>
        <taxon>Cyprinidae</taxon>
        <taxon>Labeoninae</taxon>
        <taxon>Labeonini</taxon>
        <taxon>Cirrhinus</taxon>
    </lineage>
</organism>
<dbReference type="Proteomes" id="UP001529510">
    <property type="component" value="Unassembled WGS sequence"/>
</dbReference>
<gene>
    <name evidence="2" type="ORF">M9458_047989</name>
</gene>